<dbReference type="GO" id="GO:0016491">
    <property type="term" value="F:oxidoreductase activity"/>
    <property type="evidence" value="ECO:0007669"/>
    <property type="project" value="UniProtKB-KW"/>
</dbReference>
<dbReference type="InterPro" id="IPR004489">
    <property type="entry name" value="Succ_DH/fum_Rdtase_Fe-S"/>
</dbReference>
<sequence>MAYKAQFRVWRGDDESGELRDYTIEVNEGEVVLDIIHRLQATQAPDLAVRWNCKAGKCGSCSAEINGRPRLLCMTRMSTFTEDEVITVTPMRTFPVIRDLVTDVSFNYTKAREVQSFTPPEGLKPGEYRMQQVDVERSQEFRKCIECFLCQNTCHVIRDHEENKEAFAGPRFLMRVAELEMHPLDTADRRDVAQEEHGLGYCNITKCCTEVCPEHIKITDNALIPMKERVADRKYDPVVWLGNKLFKRNKA</sequence>
<proteinExistence type="inferred from homology"/>
<organism evidence="13 14">
    <name type="scientific">Actinocrispum wychmicini</name>
    <dbReference type="NCBI Taxonomy" id="1213861"/>
    <lineage>
        <taxon>Bacteria</taxon>
        <taxon>Bacillati</taxon>
        <taxon>Actinomycetota</taxon>
        <taxon>Actinomycetes</taxon>
        <taxon>Pseudonocardiales</taxon>
        <taxon>Pseudonocardiaceae</taxon>
        <taxon>Actinocrispum</taxon>
    </lineage>
</organism>
<evidence type="ECO:0000256" key="3">
    <source>
        <dbReference type="ARBA" id="ARBA00005163"/>
    </source>
</evidence>
<keyword evidence="14" id="KW-1185">Reference proteome</keyword>
<dbReference type="PANTHER" id="PTHR11921:SF29">
    <property type="entry name" value="SUCCINATE DEHYDROGENASE [UBIQUINONE] IRON-SULFUR SUBUNIT, MITOCHONDRIAL"/>
    <property type="match status" value="1"/>
</dbReference>
<name>A0A4R2JEH8_9PSEU</name>
<evidence type="ECO:0000256" key="11">
    <source>
        <dbReference type="ARBA" id="ARBA00034078"/>
    </source>
</evidence>
<keyword evidence="9" id="KW-0408">Iron</keyword>
<comment type="cofactor">
    <cofactor evidence="2">
        <name>[4Fe-4S] cluster</name>
        <dbReference type="ChEBI" id="CHEBI:49883"/>
    </cofactor>
</comment>
<dbReference type="Gene3D" id="3.10.20.30">
    <property type="match status" value="1"/>
</dbReference>
<dbReference type="SUPFAM" id="SSF54292">
    <property type="entry name" value="2Fe-2S ferredoxin-like"/>
    <property type="match status" value="1"/>
</dbReference>
<dbReference type="EMBL" id="SLWS01000012">
    <property type="protein sequence ID" value="TCO52655.1"/>
    <property type="molecule type" value="Genomic_DNA"/>
</dbReference>
<comment type="cofactor">
    <cofactor evidence="11">
        <name>[2Fe-2S] cluster</name>
        <dbReference type="ChEBI" id="CHEBI:190135"/>
    </cofactor>
</comment>
<dbReference type="GO" id="GO:0046872">
    <property type="term" value="F:metal ion binding"/>
    <property type="evidence" value="ECO:0007669"/>
    <property type="project" value="UniProtKB-KW"/>
</dbReference>
<dbReference type="Pfam" id="PF13183">
    <property type="entry name" value="Fer4_8"/>
    <property type="match status" value="1"/>
</dbReference>
<evidence type="ECO:0000256" key="1">
    <source>
        <dbReference type="ARBA" id="ARBA00001927"/>
    </source>
</evidence>
<dbReference type="SUPFAM" id="SSF46548">
    <property type="entry name" value="alpha-helical ferredoxin"/>
    <property type="match status" value="1"/>
</dbReference>
<keyword evidence="8" id="KW-0560">Oxidoreductase</keyword>
<evidence type="ECO:0000259" key="12">
    <source>
        <dbReference type="PROSITE" id="PS51085"/>
    </source>
</evidence>
<dbReference type="InterPro" id="IPR050573">
    <property type="entry name" value="SDH/FRD_Iron-Sulfur"/>
</dbReference>
<evidence type="ECO:0000313" key="13">
    <source>
        <dbReference type="EMBL" id="TCO52655.1"/>
    </source>
</evidence>
<evidence type="ECO:0000256" key="9">
    <source>
        <dbReference type="ARBA" id="ARBA00023004"/>
    </source>
</evidence>
<dbReference type="GO" id="GO:0005886">
    <property type="term" value="C:plasma membrane"/>
    <property type="evidence" value="ECO:0007669"/>
    <property type="project" value="TreeGrafter"/>
</dbReference>
<reference evidence="13 14" key="1">
    <citation type="submission" date="2019-03" db="EMBL/GenBank/DDBJ databases">
        <title>Genomic Encyclopedia of Type Strains, Phase IV (KMG-IV): sequencing the most valuable type-strain genomes for metagenomic binning, comparative biology and taxonomic classification.</title>
        <authorList>
            <person name="Goeker M."/>
        </authorList>
    </citation>
    <scope>NUCLEOTIDE SEQUENCE [LARGE SCALE GENOMIC DNA]</scope>
    <source>
        <strain evidence="13 14">DSM 45934</strain>
    </source>
</reference>
<dbReference type="OrthoDB" id="9804391at2"/>
<feature type="domain" description="2Fe-2S ferredoxin-type" evidence="12">
    <location>
        <begin position="5"/>
        <end position="92"/>
    </location>
</feature>
<dbReference type="InterPro" id="IPR036010">
    <property type="entry name" value="2Fe-2S_ferredoxin-like_sf"/>
</dbReference>
<evidence type="ECO:0000256" key="4">
    <source>
        <dbReference type="ARBA" id="ARBA00009433"/>
    </source>
</evidence>
<comment type="pathway">
    <text evidence="3">Carbohydrate metabolism; tricarboxylic acid cycle.</text>
</comment>
<dbReference type="AlphaFoldDB" id="A0A4R2JEH8"/>
<evidence type="ECO:0000256" key="2">
    <source>
        <dbReference type="ARBA" id="ARBA00001966"/>
    </source>
</evidence>
<dbReference type="PANTHER" id="PTHR11921">
    <property type="entry name" value="SUCCINATE DEHYDROGENASE IRON-SULFUR PROTEIN"/>
    <property type="match status" value="1"/>
</dbReference>
<dbReference type="NCBIfam" id="NF009052">
    <property type="entry name" value="PRK12386.1"/>
    <property type="match status" value="1"/>
</dbReference>
<dbReference type="GO" id="GO:0051539">
    <property type="term" value="F:4 iron, 4 sulfur cluster binding"/>
    <property type="evidence" value="ECO:0007669"/>
    <property type="project" value="UniProtKB-KW"/>
</dbReference>
<dbReference type="Gene3D" id="1.10.1060.10">
    <property type="entry name" value="Alpha-helical ferredoxin"/>
    <property type="match status" value="1"/>
</dbReference>
<evidence type="ECO:0000256" key="5">
    <source>
        <dbReference type="ARBA" id="ARBA00022485"/>
    </source>
</evidence>
<dbReference type="InterPro" id="IPR012675">
    <property type="entry name" value="Beta-grasp_dom_sf"/>
</dbReference>
<evidence type="ECO:0000256" key="7">
    <source>
        <dbReference type="ARBA" id="ARBA00022723"/>
    </source>
</evidence>
<dbReference type="CDD" id="cd00207">
    <property type="entry name" value="fer2"/>
    <property type="match status" value="1"/>
</dbReference>
<dbReference type="NCBIfam" id="TIGR00384">
    <property type="entry name" value="dhsB"/>
    <property type="match status" value="1"/>
</dbReference>
<evidence type="ECO:0000313" key="14">
    <source>
        <dbReference type="Proteomes" id="UP000295680"/>
    </source>
</evidence>
<evidence type="ECO:0000256" key="6">
    <source>
        <dbReference type="ARBA" id="ARBA00022714"/>
    </source>
</evidence>
<dbReference type="InterPro" id="IPR009051">
    <property type="entry name" value="Helical_ferredxn"/>
</dbReference>
<comment type="similarity">
    <text evidence="4">Belongs to the succinate dehydrogenase/fumarate reductase iron-sulfur protein family.</text>
</comment>
<dbReference type="RefSeq" id="WP_132124546.1">
    <property type="nucleotide sequence ID" value="NZ_SLWS01000012.1"/>
</dbReference>
<gene>
    <name evidence="13" type="ORF">EV192_112387</name>
</gene>
<dbReference type="Proteomes" id="UP000295680">
    <property type="component" value="Unassembled WGS sequence"/>
</dbReference>
<keyword evidence="5" id="KW-0004">4Fe-4S</keyword>
<accession>A0A4R2JEH8</accession>
<dbReference type="InterPro" id="IPR006058">
    <property type="entry name" value="2Fe2S_fd_BS"/>
</dbReference>
<dbReference type="Pfam" id="PF13085">
    <property type="entry name" value="Fer2_3"/>
    <property type="match status" value="1"/>
</dbReference>
<evidence type="ECO:0000256" key="8">
    <source>
        <dbReference type="ARBA" id="ARBA00023002"/>
    </source>
</evidence>
<keyword evidence="10" id="KW-0411">Iron-sulfur</keyword>
<dbReference type="InterPro" id="IPR001041">
    <property type="entry name" value="2Fe-2S_ferredoxin-type"/>
</dbReference>
<evidence type="ECO:0000256" key="10">
    <source>
        <dbReference type="ARBA" id="ARBA00023014"/>
    </source>
</evidence>
<keyword evidence="6" id="KW-0001">2Fe-2S</keyword>
<dbReference type="GO" id="GO:0022904">
    <property type="term" value="P:respiratory electron transport chain"/>
    <property type="evidence" value="ECO:0007669"/>
    <property type="project" value="TreeGrafter"/>
</dbReference>
<dbReference type="GO" id="GO:0006099">
    <property type="term" value="P:tricarboxylic acid cycle"/>
    <property type="evidence" value="ECO:0007669"/>
    <property type="project" value="InterPro"/>
</dbReference>
<dbReference type="InterPro" id="IPR017896">
    <property type="entry name" value="4Fe4S_Fe-S-bd"/>
</dbReference>
<dbReference type="GO" id="GO:0051537">
    <property type="term" value="F:2 iron, 2 sulfur cluster binding"/>
    <property type="evidence" value="ECO:0007669"/>
    <property type="project" value="UniProtKB-KW"/>
</dbReference>
<protein>
    <submittedName>
        <fullName evidence="13">Succinate dehydrogenase / fumarate reductase iron-sulfur subunit</fullName>
    </submittedName>
</protein>
<comment type="cofactor">
    <cofactor evidence="1">
        <name>[3Fe-4S] cluster</name>
        <dbReference type="ChEBI" id="CHEBI:21137"/>
    </cofactor>
</comment>
<dbReference type="PROSITE" id="PS51085">
    <property type="entry name" value="2FE2S_FER_2"/>
    <property type="match status" value="1"/>
</dbReference>
<dbReference type="GO" id="GO:0009055">
    <property type="term" value="F:electron transfer activity"/>
    <property type="evidence" value="ECO:0007669"/>
    <property type="project" value="InterPro"/>
</dbReference>
<keyword evidence="7" id="KW-0479">Metal-binding</keyword>
<dbReference type="PROSITE" id="PS00197">
    <property type="entry name" value="2FE2S_FER_1"/>
    <property type="match status" value="1"/>
</dbReference>
<comment type="caution">
    <text evidence="13">The sequence shown here is derived from an EMBL/GenBank/DDBJ whole genome shotgun (WGS) entry which is preliminary data.</text>
</comment>
<dbReference type="InterPro" id="IPR025192">
    <property type="entry name" value="Succ_DH/fum_Rdtase_N"/>
</dbReference>